<dbReference type="Proteomes" id="UP001143309">
    <property type="component" value="Unassembled WGS sequence"/>
</dbReference>
<gene>
    <name evidence="1" type="ORF">GCM10008174_29010</name>
</gene>
<proteinExistence type="predicted"/>
<accession>A0A9W6N869</accession>
<sequence length="70" mass="7360">MGHARNHGGGRIVGVRVRSHLRGLLERRAGGAGEPAGGILLLFEVEIDRFAFKGAGAPPLETCRRDAISG</sequence>
<evidence type="ECO:0000313" key="1">
    <source>
        <dbReference type="EMBL" id="GLK81160.1"/>
    </source>
</evidence>
<keyword evidence="2" id="KW-1185">Reference proteome</keyword>
<comment type="caution">
    <text evidence="1">The sequence shown here is derived from an EMBL/GenBank/DDBJ whole genome shotgun (WGS) entry which is preliminary data.</text>
</comment>
<protein>
    <submittedName>
        <fullName evidence="1">Uncharacterized protein</fullName>
    </submittedName>
</protein>
<dbReference type="EMBL" id="BSFL01000003">
    <property type="protein sequence ID" value="GLK81160.1"/>
    <property type="molecule type" value="Genomic_DNA"/>
</dbReference>
<organism evidence="1 2">
    <name type="scientific">Methylopila turkensis</name>
    <dbReference type="NCBI Taxonomy" id="1437816"/>
    <lineage>
        <taxon>Bacteria</taxon>
        <taxon>Pseudomonadati</taxon>
        <taxon>Pseudomonadota</taxon>
        <taxon>Alphaproteobacteria</taxon>
        <taxon>Hyphomicrobiales</taxon>
        <taxon>Methylopilaceae</taxon>
        <taxon>Methylopila</taxon>
    </lineage>
</organism>
<evidence type="ECO:0000313" key="2">
    <source>
        <dbReference type="Proteomes" id="UP001143309"/>
    </source>
</evidence>
<reference evidence="1" key="1">
    <citation type="journal article" date="2014" name="Int. J. Syst. Evol. Microbiol.">
        <title>Complete genome sequence of Corynebacterium casei LMG S-19264T (=DSM 44701T), isolated from a smear-ripened cheese.</title>
        <authorList>
            <consortium name="US DOE Joint Genome Institute (JGI-PGF)"/>
            <person name="Walter F."/>
            <person name="Albersmeier A."/>
            <person name="Kalinowski J."/>
            <person name="Ruckert C."/>
        </authorList>
    </citation>
    <scope>NUCLEOTIDE SEQUENCE</scope>
    <source>
        <strain evidence="1">VKM B-2748</strain>
    </source>
</reference>
<reference evidence="1" key="2">
    <citation type="submission" date="2023-01" db="EMBL/GenBank/DDBJ databases">
        <authorList>
            <person name="Sun Q."/>
            <person name="Evtushenko L."/>
        </authorList>
    </citation>
    <scope>NUCLEOTIDE SEQUENCE</scope>
    <source>
        <strain evidence="1">VKM B-2748</strain>
    </source>
</reference>
<name>A0A9W6N869_9HYPH</name>
<dbReference type="AlphaFoldDB" id="A0A9W6N869"/>